<keyword evidence="3" id="KW-1185">Reference proteome</keyword>
<reference evidence="2" key="1">
    <citation type="journal article" date="2020" name="Stud. Mycol.">
        <title>101 Dothideomycetes genomes: a test case for predicting lifestyles and emergence of pathogens.</title>
        <authorList>
            <person name="Haridas S."/>
            <person name="Albert R."/>
            <person name="Binder M."/>
            <person name="Bloem J."/>
            <person name="Labutti K."/>
            <person name="Salamov A."/>
            <person name="Andreopoulos B."/>
            <person name="Baker S."/>
            <person name="Barry K."/>
            <person name="Bills G."/>
            <person name="Bluhm B."/>
            <person name="Cannon C."/>
            <person name="Castanera R."/>
            <person name="Culley D."/>
            <person name="Daum C."/>
            <person name="Ezra D."/>
            <person name="Gonzalez J."/>
            <person name="Henrissat B."/>
            <person name="Kuo A."/>
            <person name="Liang C."/>
            <person name="Lipzen A."/>
            <person name="Lutzoni F."/>
            <person name="Magnuson J."/>
            <person name="Mondo S."/>
            <person name="Nolan M."/>
            <person name="Ohm R."/>
            <person name="Pangilinan J."/>
            <person name="Park H.-J."/>
            <person name="Ramirez L."/>
            <person name="Alfaro M."/>
            <person name="Sun H."/>
            <person name="Tritt A."/>
            <person name="Yoshinaga Y."/>
            <person name="Zwiers L.-H."/>
            <person name="Turgeon B."/>
            <person name="Goodwin S."/>
            <person name="Spatafora J."/>
            <person name="Crous P."/>
            <person name="Grigoriev I."/>
        </authorList>
    </citation>
    <scope>NUCLEOTIDE SEQUENCE</scope>
    <source>
        <strain evidence="2">CBS 122368</strain>
    </source>
</reference>
<evidence type="ECO:0000256" key="1">
    <source>
        <dbReference type="SAM" id="MobiDB-lite"/>
    </source>
</evidence>
<feature type="region of interest" description="Disordered" evidence="1">
    <location>
        <begin position="121"/>
        <end position="142"/>
    </location>
</feature>
<dbReference type="AlphaFoldDB" id="A0A6A6J060"/>
<protein>
    <submittedName>
        <fullName evidence="2">Uncharacterized protein</fullName>
    </submittedName>
</protein>
<accession>A0A6A6J060</accession>
<evidence type="ECO:0000313" key="2">
    <source>
        <dbReference type="EMBL" id="KAF2256225.1"/>
    </source>
</evidence>
<dbReference type="RefSeq" id="XP_033691229.1">
    <property type="nucleotide sequence ID" value="XM_033820229.1"/>
</dbReference>
<evidence type="ECO:0000313" key="3">
    <source>
        <dbReference type="Proteomes" id="UP000800094"/>
    </source>
</evidence>
<proteinExistence type="predicted"/>
<feature type="region of interest" description="Disordered" evidence="1">
    <location>
        <begin position="171"/>
        <end position="256"/>
    </location>
</feature>
<dbReference type="Proteomes" id="UP000800094">
    <property type="component" value="Unassembled WGS sequence"/>
</dbReference>
<feature type="compositionally biased region" description="Basic residues" evidence="1">
    <location>
        <begin position="172"/>
        <end position="183"/>
    </location>
</feature>
<gene>
    <name evidence="2" type="ORF">BU26DRAFT_16792</name>
</gene>
<dbReference type="EMBL" id="ML987189">
    <property type="protein sequence ID" value="KAF2256225.1"/>
    <property type="molecule type" value="Genomic_DNA"/>
</dbReference>
<dbReference type="GeneID" id="54573559"/>
<organism evidence="2 3">
    <name type="scientific">Trematosphaeria pertusa</name>
    <dbReference type="NCBI Taxonomy" id="390896"/>
    <lineage>
        <taxon>Eukaryota</taxon>
        <taxon>Fungi</taxon>
        <taxon>Dikarya</taxon>
        <taxon>Ascomycota</taxon>
        <taxon>Pezizomycotina</taxon>
        <taxon>Dothideomycetes</taxon>
        <taxon>Pleosporomycetidae</taxon>
        <taxon>Pleosporales</taxon>
        <taxon>Massarineae</taxon>
        <taxon>Trematosphaeriaceae</taxon>
        <taxon>Trematosphaeria</taxon>
    </lineage>
</organism>
<sequence>MSRTVELGRAVLHSPSAKLDLWLTTLITILPQQNTINLQQLSSPPLLDFLSSGNVWVGRGNGMFIELDICMRGEELGRDQLQELAHSIVNAPAWEQFNLQPSLPFAPLVDGKIQINISHARGESNPQPKKSHRLGANVPSADAKPPEGVCALLLQSVQFSMVIAEVRDRAQLSRHKRTKRKATHNPSDPEDAALRLDSDEDTDILFQEDPAIVQDRDSERTPAKSAQNRKRQRPSTVPARTWNPQPPSGPVHNGKRKRYVTISSGLPAAASTASASDSDHILAMVDAAIRLSVCNTLGRLTNGLKIKANTFTEGLAEIAPALWHPGYLQALSQRAHFFPTLSLSLSRARFRANSATLRAKLAALRSPLPRHGEDGLCLDSADLFGVNNSSPSVAARLWIHTQKDLLSRVSVGQLQPFCASRTQTSSALDLDEILEEYQARGEVHPAGVSPNELPNPDGLGSLYDDELFDEPATGVSGHSSILSARDSCRNTDSLSAPLDHDDDLLFPSNGPAPNPGKTLITRRLPMNSEAEGTSHRCFAHKRLNIDYRYHSPAEQKQRNGSPDNEMLFSPIDPDDDMLLEGDSRCGIGNENNGGLDVGSIEQSTATRILVSAS</sequence>
<name>A0A6A6J060_9PLEO</name>
<dbReference type="OrthoDB" id="4187154at2759"/>